<organism evidence="5 6">
    <name type="scientific">Staphylotrichum tortipilum</name>
    <dbReference type="NCBI Taxonomy" id="2831512"/>
    <lineage>
        <taxon>Eukaryota</taxon>
        <taxon>Fungi</taxon>
        <taxon>Dikarya</taxon>
        <taxon>Ascomycota</taxon>
        <taxon>Pezizomycotina</taxon>
        <taxon>Sordariomycetes</taxon>
        <taxon>Sordariomycetidae</taxon>
        <taxon>Sordariales</taxon>
        <taxon>Chaetomiaceae</taxon>
        <taxon>Staphylotrichum</taxon>
    </lineage>
</organism>
<evidence type="ECO:0000313" key="5">
    <source>
        <dbReference type="EMBL" id="KAK3902361.1"/>
    </source>
</evidence>
<comment type="similarity">
    <text evidence="1">Belongs to the gamma-glutamylcyclotransferase family.</text>
</comment>
<dbReference type="InterPro" id="IPR045038">
    <property type="entry name" value="AIG2-like"/>
</dbReference>
<dbReference type="InterPro" id="IPR013024">
    <property type="entry name" value="GGCT-like"/>
</dbReference>
<evidence type="ECO:0000256" key="1">
    <source>
        <dbReference type="ARBA" id="ARBA00008861"/>
    </source>
</evidence>
<keyword evidence="2" id="KW-0808">Transferase</keyword>
<name>A0AAN6RUA9_9PEZI</name>
<feature type="domain" description="Gamma-glutamylcyclotransferase AIG2-like" evidence="4">
    <location>
        <begin position="22"/>
        <end position="119"/>
    </location>
</feature>
<dbReference type="InterPro" id="IPR009288">
    <property type="entry name" value="AIG2-like_dom"/>
</dbReference>
<dbReference type="Pfam" id="PF06094">
    <property type="entry name" value="GGACT"/>
    <property type="match status" value="1"/>
</dbReference>
<dbReference type="CDD" id="cd06661">
    <property type="entry name" value="GGCT_like"/>
    <property type="match status" value="1"/>
</dbReference>
<protein>
    <recommendedName>
        <fullName evidence="3">Putative gamma-glutamylcyclotransferase</fullName>
    </recommendedName>
</protein>
<evidence type="ECO:0000256" key="2">
    <source>
        <dbReference type="ARBA" id="ARBA00022679"/>
    </source>
</evidence>
<comment type="caution">
    <text evidence="5">The sequence shown here is derived from an EMBL/GenBank/DDBJ whole genome shotgun (WGS) entry which is preliminary data.</text>
</comment>
<sequence length="167" mass="18737">MPNGLVLEKPKPQPYIYEPHYYFFYGTLMKPDVLKGVLGLPSSVEPVLRPAKVYGYELTNWGQYKALVEGVPGTTVAGYAYFVESAEHEYKLAYYETNAYQLAPCNVYFTDGGPDGCTEDERPTPGYTFKYAGDAQALKAGRFDRALWEMQMGMRLPPGWSRDGESG</sequence>
<gene>
    <name evidence="5" type="ORF">C8A05DRAFT_33951</name>
</gene>
<dbReference type="PANTHER" id="PTHR31544:SF4">
    <property type="entry name" value="GAMMA-GLUTAMYLCYCLOTRANSFERASE-RELATED"/>
    <property type="match status" value="1"/>
</dbReference>
<dbReference type="InterPro" id="IPR036568">
    <property type="entry name" value="GGCT-like_sf"/>
</dbReference>
<dbReference type="PANTHER" id="PTHR31544">
    <property type="entry name" value="AIG2-LIKE PROTEIN D"/>
    <property type="match status" value="1"/>
</dbReference>
<proteinExistence type="inferred from homology"/>
<dbReference type="EMBL" id="MU855515">
    <property type="protein sequence ID" value="KAK3902361.1"/>
    <property type="molecule type" value="Genomic_DNA"/>
</dbReference>
<reference evidence="5" key="2">
    <citation type="submission" date="2023-05" db="EMBL/GenBank/DDBJ databases">
        <authorList>
            <consortium name="Lawrence Berkeley National Laboratory"/>
            <person name="Steindorff A."/>
            <person name="Hensen N."/>
            <person name="Bonometti L."/>
            <person name="Westerberg I."/>
            <person name="Brannstrom I.O."/>
            <person name="Guillou S."/>
            <person name="Cros-Aarteil S."/>
            <person name="Calhoun S."/>
            <person name="Haridas S."/>
            <person name="Kuo A."/>
            <person name="Mondo S."/>
            <person name="Pangilinan J."/>
            <person name="Riley R."/>
            <person name="Labutti K."/>
            <person name="Andreopoulos B."/>
            <person name="Lipzen A."/>
            <person name="Chen C."/>
            <person name="Yanf M."/>
            <person name="Daum C."/>
            <person name="Ng V."/>
            <person name="Clum A."/>
            <person name="Ohm R."/>
            <person name="Martin F."/>
            <person name="Silar P."/>
            <person name="Natvig D."/>
            <person name="Lalanne C."/>
            <person name="Gautier V."/>
            <person name="Ament-Velasquez S.L."/>
            <person name="Kruys A."/>
            <person name="Hutchinson M.I."/>
            <person name="Powell A.J."/>
            <person name="Barry K."/>
            <person name="Miller A.N."/>
            <person name="Grigoriev I.V."/>
            <person name="Debuchy R."/>
            <person name="Gladieux P."/>
            <person name="Thoren M.H."/>
            <person name="Johannesson H."/>
        </authorList>
    </citation>
    <scope>NUCLEOTIDE SEQUENCE</scope>
    <source>
        <strain evidence="5">CBS 103.79</strain>
    </source>
</reference>
<dbReference type="GO" id="GO:0016740">
    <property type="term" value="F:transferase activity"/>
    <property type="evidence" value="ECO:0007669"/>
    <property type="project" value="UniProtKB-KW"/>
</dbReference>
<dbReference type="Proteomes" id="UP001303889">
    <property type="component" value="Unassembled WGS sequence"/>
</dbReference>
<evidence type="ECO:0000313" key="6">
    <source>
        <dbReference type="Proteomes" id="UP001303889"/>
    </source>
</evidence>
<dbReference type="Gene3D" id="3.10.490.10">
    <property type="entry name" value="Gamma-glutamyl cyclotransferase-like"/>
    <property type="match status" value="1"/>
</dbReference>
<dbReference type="AlphaFoldDB" id="A0AAN6RUA9"/>
<reference evidence="5" key="1">
    <citation type="journal article" date="2023" name="Mol. Phylogenet. Evol.">
        <title>Genome-scale phylogeny and comparative genomics of the fungal order Sordariales.</title>
        <authorList>
            <person name="Hensen N."/>
            <person name="Bonometti L."/>
            <person name="Westerberg I."/>
            <person name="Brannstrom I.O."/>
            <person name="Guillou S."/>
            <person name="Cros-Aarteil S."/>
            <person name="Calhoun S."/>
            <person name="Haridas S."/>
            <person name="Kuo A."/>
            <person name="Mondo S."/>
            <person name="Pangilinan J."/>
            <person name="Riley R."/>
            <person name="LaButti K."/>
            <person name="Andreopoulos B."/>
            <person name="Lipzen A."/>
            <person name="Chen C."/>
            <person name="Yan M."/>
            <person name="Daum C."/>
            <person name="Ng V."/>
            <person name="Clum A."/>
            <person name="Steindorff A."/>
            <person name="Ohm R.A."/>
            <person name="Martin F."/>
            <person name="Silar P."/>
            <person name="Natvig D.O."/>
            <person name="Lalanne C."/>
            <person name="Gautier V."/>
            <person name="Ament-Velasquez S.L."/>
            <person name="Kruys A."/>
            <person name="Hutchinson M.I."/>
            <person name="Powell A.J."/>
            <person name="Barry K."/>
            <person name="Miller A.N."/>
            <person name="Grigoriev I.V."/>
            <person name="Debuchy R."/>
            <person name="Gladieux P."/>
            <person name="Hiltunen Thoren M."/>
            <person name="Johannesson H."/>
        </authorList>
    </citation>
    <scope>NUCLEOTIDE SEQUENCE</scope>
    <source>
        <strain evidence="5">CBS 103.79</strain>
    </source>
</reference>
<accession>A0AAN6RUA9</accession>
<evidence type="ECO:0000256" key="3">
    <source>
        <dbReference type="ARBA" id="ARBA00030602"/>
    </source>
</evidence>
<evidence type="ECO:0000259" key="4">
    <source>
        <dbReference type="Pfam" id="PF06094"/>
    </source>
</evidence>
<keyword evidence="6" id="KW-1185">Reference proteome</keyword>
<dbReference type="SUPFAM" id="SSF110857">
    <property type="entry name" value="Gamma-glutamyl cyclotransferase-like"/>
    <property type="match status" value="1"/>
</dbReference>